<protein>
    <submittedName>
        <fullName evidence="1">Uncharacterized protein</fullName>
    </submittedName>
</protein>
<dbReference type="HOGENOM" id="CLU_189833_0_0_9"/>
<evidence type="ECO:0000313" key="1">
    <source>
        <dbReference type="EMBL" id="EDK24031.1"/>
    </source>
</evidence>
<accession>A5KN82</accession>
<proteinExistence type="predicted"/>
<evidence type="ECO:0000313" key="2">
    <source>
        <dbReference type="Proteomes" id="UP000003577"/>
    </source>
</evidence>
<reference evidence="1 2" key="2">
    <citation type="submission" date="2007-04" db="EMBL/GenBank/DDBJ databases">
        <title>Draft genome sequence of Ruminococcus torques (ATCC 27756).</title>
        <authorList>
            <person name="Sudarsanam P."/>
            <person name="Ley R."/>
            <person name="Guruge J."/>
            <person name="Turnbaugh P.J."/>
            <person name="Mahowald M."/>
            <person name="Liep D."/>
            <person name="Gordon J."/>
        </authorList>
    </citation>
    <scope>NUCLEOTIDE SEQUENCE [LARGE SCALE GENOMIC DNA]</scope>
    <source>
        <strain evidence="1 2">ATCC 27756</strain>
    </source>
</reference>
<gene>
    <name evidence="1" type="ORF">RUMTOR_01706</name>
</gene>
<organism evidence="1 2">
    <name type="scientific">[Ruminococcus] torques ATCC 27756</name>
    <dbReference type="NCBI Taxonomy" id="411460"/>
    <lineage>
        <taxon>Bacteria</taxon>
        <taxon>Bacillati</taxon>
        <taxon>Bacillota</taxon>
        <taxon>Clostridia</taxon>
        <taxon>Lachnospirales</taxon>
        <taxon>Lachnospiraceae</taxon>
        <taxon>Mediterraneibacter</taxon>
    </lineage>
</organism>
<dbReference type="AlphaFoldDB" id="A5KN82"/>
<name>A5KN82_9FIRM</name>
<reference evidence="1 2" key="1">
    <citation type="submission" date="2007-03" db="EMBL/GenBank/DDBJ databases">
        <authorList>
            <person name="Fulton L."/>
            <person name="Clifton S."/>
            <person name="Fulton B."/>
            <person name="Xu J."/>
            <person name="Minx P."/>
            <person name="Pepin K.H."/>
            <person name="Johnson M."/>
            <person name="Thiruvilangam P."/>
            <person name="Bhonagiri V."/>
            <person name="Nash W.E."/>
            <person name="Mardis E.R."/>
            <person name="Wilson R.K."/>
        </authorList>
    </citation>
    <scope>NUCLEOTIDE SEQUENCE [LARGE SCALE GENOMIC DNA]</scope>
    <source>
        <strain evidence="1 2">ATCC 27756</strain>
    </source>
</reference>
<dbReference type="PaxDb" id="411460-RUMTOR_01706"/>
<sequence>MNDRRDGTMAVNQKAVKVLNKVFEAGFADEKAIASMTMDDILSMQGITVADITLINDLQKSIKSNKVISFLGGGMNE</sequence>
<comment type="caution">
    <text evidence="1">The sequence shown here is derived from an EMBL/GenBank/DDBJ whole genome shotgun (WGS) entry which is preliminary data.</text>
</comment>
<dbReference type="EMBL" id="AAVP02000008">
    <property type="protein sequence ID" value="EDK24031.1"/>
    <property type="molecule type" value="Genomic_DNA"/>
</dbReference>
<dbReference type="Proteomes" id="UP000003577">
    <property type="component" value="Unassembled WGS sequence"/>
</dbReference>